<dbReference type="InterPro" id="IPR008780">
    <property type="entry name" value="Plasmodium_Vir"/>
</dbReference>
<sequence>MEDNAAEFDNYRTHEIYQQFTLDESQNICEPYCEDSIKKGGISGTEIYKICCNLHHYLEKIIKSEKNKKNKDIYCRHLIYWIHDQIMDNKLHEKELRYVTLFAYIHKAWLQIKEQLNFPEGKMCTLKIESQINRTKLKKLFYYYQFYDTIRKNISNDKESCEKYYKYLKAMATLYDEYSGYCIVPRNFKCPDIFKKVKTRDPRDLLDFDQCKLLLEEENKAPPEKLEDPVYVHEDYEDDNTGKSLFYLLTGAAYSALMLYKFTPLGRMVDSKFLSKPNIVGDIGEESNIQMLPET</sequence>
<name>A0A1A8XBL0_PLAOA</name>
<reference evidence="3 4" key="1">
    <citation type="submission" date="2016-05" db="EMBL/GenBank/DDBJ databases">
        <authorList>
            <person name="Naeem Raeece"/>
        </authorList>
    </citation>
    <scope>NUCLEOTIDE SEQUENCE [LARGE SCALE GENOMIC DNA]</scope>
</reference>
<proteinExistence type="predicted"/>
<dbReference type="Proteomes" id="UP000078560">
    <property type="component" value="Unassembled WGS sequence"/>
</dbReference>
<organism evidence="2 3">
    <name type="scientific">Plasmodium ovale curtisi</name>
    <dbReference type="NCBI Taxonomy" id="864141"/>
    <lineage>
        <taxon>Eukaryota</taxon>
        <taxon>Sar</taxon>
        <taxon>Alveolata</taxon>
        <taxon>Apicomplexa</taxon>
        <taxon>Aconoidasida</taxon>
        <taxon>Haemosporida</taxon>
        <taxon>Plasmodiidae</taxon>
        <taxon>Plasmodium</taxon>
        <taxon>Plasmodium (Plasmodium)</taxon>
    </lineage>
</organism>
<dbReference type="AlphaFoldDB" id="A0A1A8XBL0"/>
<evidence type="ECO:0000313" key="4">
    <source>
        <dbReference type="Proteomes" id="UP000078560"/>
    </source>
</evidence>
<evidence type="ECO:0000313" key="1">
    <source>
        <dbReference type="EMBL" id="SBS92826.1"/>
    </source>
</evidence>
<dbReference type="EMBL" id="FLQV01002652">
    <property type="protein sequence ID" value="SBT01684.1"/>
    <property type="molecule type" value="Genomic_DNA"/>
</dbReference>
<protein>
    <submittedName>
        <fullName evidence="2">PIR Superfamily Protein</fullName>
    </submittedName>
</protein>
<reference evidence="2" key="2">
    <citation type="submission" date="2016-05" db="EMBL/GenBank/DDBJ databases">
        <authorList>
            <person name="Lavstsen T."/>
            <person name="Jespersen J.S."/>
        </authorList>
    </citation>
    <scope>NUCLEOTIDE SEQUENCE [LARGE SCALE GENOMIC DNA]</scope>
</reference>
<gene>
    <name evidence="2" type="ORF">POVCU1_068740</name>
    <name evidence="1" type="ORF">POVCU2_0076840</name>
</gene>
<evidence type="ECO:0000313" key="2">
    <source>
        <dbReference type="EMBL" id="SBT01684.1"/>
    </source>
</evidence>
<dbReference type="Proteomes" id="UP000078546">
    <property type="component" value="Unassembled WGS sequence"/>
</dbReference>
<dbReference type="VEuPathDB" id="PlasmoDB:PocGH01_00021200"/>
<evidence type="ECO:0000313" key="3">
    <source>
        <dbReference type="Proteomes" id="UP000078546"/>
    </source>
</evidence>
<dbReference type="Pfam" id="PF05795">
    <property type="entry name" value="Plasmodium_Vir"/>
    <property type="match status" value="1"/>
</dbReference>
<accession>A0A1A8XBL0</accession>
<dbReference type="EMBL" id="FLQU01001395">
    <property type="protein sequence ID" value="SBS92826.1"/>
    <property type="molecule type" value="Genomic_DNA"/>
</dbReference>